<sequence length="204" mass="22211">MQPSVSPTSSSSCSTLITSFSSDGSDEPPTPTTPVPPLATALKSPPTSRRGTGFCLKLLPTKQRSKPHPPKKIKRRSSSQKSPNRPQKIKAGKICDCMAGVSADCAAICCCPLVLPHLLALVLFKLPVAIIRKLIAGIKKRLGKRTKCSDVKAEKGVLPSNFSPSWIEYFTEDMVDHQPSLELRDEKFLREYFECQQLGFGGLG</sequence>
<protein>
    <submittedName>
        <fullName evidence="1">Uncharacterized protein</fullName>
    </submittedName>
</protein>
<dbReference type="EMBL" id="CM055095">
    <property type="protein sequence ID" value="KAJ7558619.1"/>
    <property type="molecule type" value="Genomic_DNA"/>
</dbReference>
<keyword evidence="2" id="KW-1185">Reference proteome</keyword>
<dbReference type="Proteomes" id="UP001162992">
    <property type="component" value="Chromosome 4"/>
</dbReference>
<accession>A0ACC2DWK5</accession>
<comment type="caution">
    <text evidence="1">The sequence shown here is derived from an EMBL/GenBank/DDBJ whole genome shotgun (WGS) entry which is preliminary data.</text>
</comment>
<name>A0ACC2DWK5_DIPCM</name>
<gene>
    <name evidence="1" type="ORF">O6H91_04G048500</name>
</gene>
<evidence type="ECO:0000313" key="2">
    <source>
        <dbReference type="Proteomes" id="UP001162992"/>
    </source>
</evidence>
<organism evidence="1 2">
    <name type="scientific">Diphasiastrum complanatum</name>
    <name type="common">Issler's clubmoss</name>
    <name type="synonym">Lycopodium complanatum</name>
    <dbReference type="NCBI Taxonomy" id="34168"/>
    <lineage>
        <taxon>Eukaryota</taxon>
        <taxon>Viridiplantae</taxon>
        <taxon>Streptophyta</taxon>
        <taxon>Embryophyta</taxon>
        <taxon>Tracheophyta</taxon>
        <taxon>Lycopodiopsida</taxon>
        <taxon>Lycopodiales</taxon>
        <taxon>Lycopodiaceae</taxon>
        <taxon>Lycopodioideae</taxon>
        <taxon>Diphasiastrum</taxon>
    </lineage>
</organism>
<reference evidence="2" key="1">
    <citation type="journal article" date="2024" name="Proc. Natl. Acad. Sci. U.S.A.">
        <title>Extraordinary preservation of gene collinearity over three hundred million years revealed in homosporous lycophytes.</title>
        <authorList>
            <person name="Li C."/>
            <person name="Wickell D."/>
            <person name="Kuo L.Y."/>
            <person name="Chen X."/>
            <person name="Nie B."/>
            <person name="Liao X."/>
            <person name="Peng D."/>
            <person name="Ji J."/>
            <person name="Jenkins J."/>
            <person name="Williams M."/>
            <person name="Shu S."/>
            <person name="Plott C."/>
            <person name="Barry K."/>
            <person name="Rajasekar S."/>
            <person name="Grimwood J."/>
            <person name="Han X."/>
            <person name="Sun S."/>
            <person name="Hou Z."/>
            <person name="He W."/>
            <person name="Dai G."/>
            <person name="Sun C."/>
            <person name="Schmutz J."/>
            <person name="Leebens-Mack J.H."/>
            <person name="Li F.W."/>
            <person name="Wang L."/>
        </authorList>
    </citation>
    <scope>NUCLEOTIDE SEQUENCE [LARGE SCALE GENOMIC DNA]</scope>
    <source>
        <strain evidence="2">cv. PW_Plant_1</strain>
    </source>
</reference>
<evidence type="ECO:0000313" key="1">
    <source>
        <dbReference type="EMBL" id="KAJ7558619.1"/>
    </source>
</evidence>
<proteinExistence type="predicted"/>